<dbReference type="Pfam" id="PF07714">
    <property type="entry name" value="PK_Tyr_Ser-Thr"/>
    <property type="match status" value="1"/>
</dbReference>
<feature type="region of interest" description="Disordered" evidence="10">
    <location>
        <begin position="512"/>
        <end position="576"/>
    </location>
</feature>
<dbReference type="PROSITE" id="PS00109">
    <property type="entry name" value="PROTEIN_KINASE_TYR"/>
    <property type="match status" value="1"/>
</dbReference>
<dbReference type="Proteomes" id="UP001626550">
    <property type="component" value="Unassembled WGS sequence"/>
</dbReference>
<feature type="binding site" evidence="9">
    <location>
        <position position="136"/>
    </location>
    <ligand>
        <name>ATP</name>
        <dbReference type="ChEBI" id="CHEBI:30616"/>
    </ligand>
</feature>
<dbReference type="InterPro" id="IPR050122">
    <property type="entry name" value="RTK"/>
</dbReference>
<feature type="transmembrane region" description="Helical" evidence="11">
    <location>
        <begin position="28"/>
        <end position="52"/>
    </location>
</feature>
<evidence type="ECO:0000313" key="13">
    <source>
        <dbReference type="EMBL" id="KAL3308849.1"/>
    </source>
</evidence>
<dbReference type="PROSITE" id="PS50011">
    <property type="entry name" value="PROTEIN_KINASE_DOM"/>
    <property type="match status" value="1"/>
</dbReference>
<feature type="compositionally biased region" description="Polar residues" evidence="10">
    <location>
        <begin position="542"/>
        <end position="551"/>
    </location>
</feature>
<evidence type="ECO:0000313" key="14">
    <source>
        <dbReference type="Proteomes" id="UP001626550"/>
    </source>
</evidence>
<evidence type="ECO:0000256" key="9">
    <source>
        <dbReference type="PROSITE-ProRule" id="PRU10141"/>
    </source>
</evidence>
<organism evidence="13 14">
    <name type="scientific">Cichlidogyrus casuarinus</name>
    <dbReference type="NCBI Taxonomy" id="1844966"/>
    <lineage>
        <taxon>Eukaryota</taxon>
        <taxon>Metazoa</taxon>
        <taxon>Spiralia</taxon>
        <taxon>Lophotrochozoa</taxon>
        <taxon>Platyhelminthes</taxon>
        <taxon>Monogenea</taxon>
        <taxon>Monopisthocotylea</taxon>
        <taxon>Dactylogyridea</taxon>
        <taxon>Ancyrocephalidae</taxon>
        <taxon>Cichlidogyrus</taxon>
    </lineage>
</organism>
<evidence type="ECO:0000256" key="5">
    <source>
        <dbReference type="ARBA" id="ARBA00022777"/>
    </source>
</evidence>
<dbReference type="InterPro" id="IPR008266">
    <property type="entry name" value="Tyr_kinase_AS"/>
</dbReference>
<dbReference type="GO" id="GO:0005524">
    <property type="term" value="F:ATP binding"/>
    <property type="evidence" value="ECO:0007669"/>
    <property type="project" value="UniProtKB-UniRule"/>
</dbReference>
<dbReference type="PANTHER" id="PTHR24416">
    <property type="entry name" value="TYROSINE-PROTEIN KINASE RECEPTOR"/>
    <property type="match status" value="1"/>
</dbReference>
<evidence type="ECO:0000256" key="1">
    <source>
        <dbReference type="ARBA" id="ARBA00004167"/>
    </source>
</evidence>
<keyword evidence="6 9" id="KW-0067">ATP-binding</keyword>
<dbReference type="EMBL" id="JBJKFK010004614">
    <property type="protein sequence ID" value="KAL3308849.1"/>
    <property type="molecule type" value="Genomic_DNA"/>
</dbReference>
<dbReference type="InterPro" id="IPR011009">
    <property type="entry name" value="Kinase-like_dom_sf"/>
</dbReference>
<evidence type="ECO:0000256" key="2">
    <source>
        <dbReference type="ARBA" id="ARBA00022553"/>
    </source>
</evidence>
<keyword evidence="11" id="KW-1133">Transmembrane helix</keyword>
<dbReference type="AlphaFoldDB" id="A0ABD2PMW8"/>
<dbReference type="GO" id="GO:0004714">
    <property type="term" value="F:transmembrane receptor protein tyrosine kinase activity"/>
    <property type="evidence" value="ECO:0007669"/>
    <property type="project" value="UniProtKB-EC"/>
</dbReference>
<dbReference type="Gene3D" id="1.10.510.10">
    <property type="entry name" value="Transferase(Phosphotransferase) domain 1"/>
    <property type="match status" value="1"/>
</dbReference>
<keyword evidence="2" id="KW-0597">Phosphoprotein</keyword>
<feature type="compositionally biased region" description="Basic and acidic residues" evidence="10">
    <location>
        <begin position="562"/>
        <end position="576"/>
    </location>
</feature>
<gene>
    <name evidence="13" type="primary">ERBB2_4</name>
    <name evidence="13" type="ORF">Ciccas_012614</name>
</gene>
<evidence type="ECO:0000259" key="12">
    <source>
        <dbReference type="PROSITE" id="PS50011"/>
    </source>
</evidence>
<keyword evidence="11" id="KW-0472">Membrane</keyword>
<dbReference type="PANTHER" id="PTHR24416:SF566">
    <property type="entry name" value="EPIDERMAL GROWTH FACTOR RECEPTOR"/>
    <property type="match status" value="1"/>
</dbReference>
<evidence type="ECO:0000256" key="10">
    <source>
        <dbReference type="SAM" id="MobiDB-lite"/>
    </source>
</evidence>
<proteinExistence type="predicted"/>
<feature type="domain" description="Protein kinase" evidence="12">
    <location>
        <begin position="98"/>
        <end position="369"/>
    </location>
</feature>
<dbReference type="GO" id="GO:0016020">
    <property type="term" value="C:membrane"/>
    <property type="evidence" value="ECO:0007669"/>
    <property type="project" value="UniProtKB-SubCell"/>
</dbReference>
<dbReference type="GO" id="GO:0007165">
    <property type="term" value="P:signal transduction"/>
    <property type="evidence" value="ECO:0007669"/>
    <property type="project" value="UniProtKB-ARBA"/>
</dbReference>
<dbReference type="PROSITE" id="PS00107">
    <property type="entry name" value="PROTEIN_KINASE_ATP"/>
    <property type="match status" value="1"/>
</dbReference>
<keyword evidence="7" id="KW-0829">Tyrosine-protein kinase</keyword>
<dbReference type="InterPro" id="IPR000719">
    <property type="entry name" value="Prot_kinase_dom"/>
</dbReference>
<dbReference type="InterPro" id="IPR001245">
    <property type="entry name" value="Ser-Thr/Tyr_kinase_cat_dom"/>
</dbReference>
<name>A0ABD2PMW8_9PLAT</name>
<evidence type="ECO:0000256" key="3">
    <source>
        <dbReference type="ARBA" id="ARBA00022679"/>
    </source>
</evidence>
<dbReference type="FunFam" id="1.10.510.10:FF:000027">
    <property type="entry name" value="Receptor protein-tyrosine kinase"/>
    <property type="match status" value="1"/>
</dbReference>
<evidence type="ECO:0000256" key="6">
    <source>
        <dbReference type="ARBA" id="ARBA00022840"/>
    </source>
</evidence>
<dbReference type="SMART" id="SM00219">
    <property type="entry name" value="TyrKc"/>
    <property type="match status" value="1"/>
</dbReference>
<keyword evidence="5 13" id="KW-0418">Kinase</keyword>
<dbReference type="SUPFAM" id="SSF56112">
    <property type="entry name" value="Protein kinase-like (PK-like)"/>
    <property type="match status" value="1"/>
</dbReference>
<dbReference type="Gene3D" id="3.30.200.20">
    <property type="entry name" value="Phosphorylase Kinase, domain 1"/>
    <property type="match status" value="1"/>
</dbReference>
<comment type="catalytic activity">
    <reaction evidence="8">
        <text>L-tyrosyl-[protein] + ATP = O-phospho-L-tyrosyl-[protein] + ADP + H(+)</text>
        <dbReference type="Rhea" id="RHEA:10596"/>
        <dbReference type="Rhea" id="RHEA-COMP:10136"/>
        <dbReference type="Rhea" id="RHEA-COMP:20101"/>
        <dbReference type="ChEBI" id="CHEBI:15378"/>
        <dbReference type="ChEBI" id="CHEBI:30616"/>
        <dbReference type="ChEBI" id="CHEBI:46858"/>
        <dbReference type="ChEBI" id="CHEBI:61978"/>
        <dbReference type="ChEBI" id="CHEBI:456216"/>
        <dbReference type="EC" id="2.7.10.1"/>
    </reaction>
</comment>
<sequence>TICVESCSFEGVKALEEEGFYCRDASELLIYLIVGSLALTLLLLACVVYVFVKLKRQRKVRQAIVDLYTNMSKPEPGAHMKEPNMGRLVIINWNELKLDRYKPLGSGAFGVVYRGWWRVPESEGMEKNMRISVAIKSFRSATKQIVGPCGKYDELLQEAKVMASVEHEHCLRIIGLCVNKDAPCLISKLLPLGSLDSWINSNRKSITSAHMLTWAKQIAAGMEYLGQHKIIHRDLAARNVLLLKEKHVQISDFGLAKILEHVQGDSVVIKTGQVPIRWLALETIQSGQYSFKTDVWSYGITLWEIFTFVEKPYGNIATDEIKSFLLSGKRLHKPDICSIDVFLLMNQCWMAEPNKRPNFTECKERFGFFLGYASHYLPLGESRVAYRRNVSGISTASPYSLVNPHDYLTPSVKGSSFSSSKDGLTPQSPSAKSFLSQSSYSEYGCDLSRKELLPVARKCKKAKSKFARFLDMIRGSSYSRRCEIDAAEFENTTQPMLMYVRPPVLLRNNSYMPSESCSSTGTAETDYLSSTPSSASTKLSGNLMSWSNLQTPMEDVAEESEDYLKPSEHRESETSI</sequence>
<evidence type="ECO:0000256" key="11">
    <source>
        <dbReference type="SAM" id="Phobius"/>
    </source>
</evidence>
<comment type="caution">
    <text evidence="13">The sequence shown here is derived from an EMBL/GenBank/DDBJ whole genome shotgun (WGS) entry which is preliminary data.</text>
</comment>
<evidence type="ECO:0000256" key="4">
    <source>
        <dbReference type="ARBA" id="ARBA00022741"/>
    </source>
</evidence>
<dbReference type="GO" id="GO:0071944">
    <property type="term" value="C:cell periphery"/>
    <property type="evidence" value="ECO:0007669"/>
    <property type="project" value="UniProtKB-ARBA"/>
</dbReference>
<comment type="subcellular location">
    <subcellularLocation>
        <location evidence="1">Membrane</location>
        <topology evidence="1">Single-pass membrane protein</topology>
    </subcellularLocation>
</comment>
<keyword evidence="4 9" id="KW-0547">Nucleotide-binding</keyword>
<protein>
    <submittedName>
        <fullName evidence="13">Receptor tyrosine-protein kinase erbB-2</fullName>
    </submittedName>
</protein>
<feature type="compositionally biased region" description="Low complexity" evidence="10">
    <location>
        <begin position="528"/>
        <end position="540"/>
    </location>
</feature>
<reference evidence="13 14" key="1">
    <citation type="submission" date="2024-11" db="EMBL/GenBank/DDBJ databases">
        <title>Adaptive evolution of stress response genes in parasites aligns with host niche diversity.</title>
        <authorList>
            <person name="Hahn C."/>
            <person name="Resl P."/>
        </authorList>
    </citation>
    <scope>NUCLEOTIDE SEQUENCE [LARGE SCALE GENOMIC DNA]</scope>
    <source>
        <strain evidence="13">EGGRZ-B1_66</strain>
        <tissue evidence="13">Body</tissue>
    </source>
</reference>
<dbReference type="InterPro" id="IPR020635">
    <property type="entry name" value="Tyr_kinase_cat_dom"/>
</dbReference>
<evidence type="ECO:0000256" key="8">
    <source>
        <dbReference type="ARBA" id="ARBA00051243"/>
    </source>
</evidence>
<keyword evidence="14" id="KW-1185">Reference proteome</keyword>
<dbReference type="PRINTS" id="PR00109">
    <property type="entry name" value="TYRKINASE"/>
</dbReference>
<feature type="compositionally biased region" description="Polar residues" evidence="10">
    <location>
        <begin position="512"/>
        <end position="523"/>
    </location>
</feature>
<keyword evidence="11" id="KW-0812">Transmembrane</keyword>
<keyword evidence="3" id="KW-0808">Transferase</keyword>
<accession>A0ABD2PMW8</accession>
<evidence type="ECO:0000256" key="7">
    <source>
        <dbReference type="ARBA" id="ARBA00023137"/>
    </source>
</evidence>
<feature type="non-terminal residue" evidence="13">
    <location>
        <position position="1"/>
    </location>
</feature>
<keyword evidence="13" id="KW-0675">Receptor</keyword>
<dbReference type="InterPro" id="IPR017441">
    <property type="entry name" value="Protein_kinase_ATP_BS"/>
</dbReference>